<dbReference type="Proteomes" id="UP001271769">
    <property type="component" value="Unassembled WGS sequence"/>
</dbReference>
<dbReference type="CDD" id="cd00093">
    <property type="entry name" value="HTH_XRE"/>
    <property type="match status" value="1"/>
</dbReference>
<reference evidence="2 3" key="1">
    <citation type="journal article" date="2013" name="Antonie Van Leeuwenhoek">
        <title>Dongia rigui sp. nov., isolated from freshwater of a large wetland in Korea.</title>
        <authorList>
            <person name="Baik K.S."/>
            <person name="Hwang Y.M."/>
            <person name="Choi J.S."/>
            <person name="Kwon J."/>
            <person name="Seong C.N."/>
        </authorList>
    </citation>
    <scope>NUCLEOTIDE SEQUENCE [LARGE SCALE GENOMIC DNA]</scope>
    <source>
        <strain evidence="2 3">04SU4-P</strain>
    </source>
</reference>
<dbReference type="RefSeq" id="WP_320500017.1">
    <property type="nucleotide sequence ID" value="NZ_JAXCLX010000001.1"/>
</dbReference>
<organism evidence="2 3">
    <name type="scientific">Dongia rigui</name>
    <dbReference type="NCBI Taxonomy" id="940149"/>
    <lineage>
        <taxon>Bacteria</taxon>
        <taxon>Pseudomonadati</taxon>
        <taxon>Pseudomonadota</taxon>
        <taxon>Alphaproteobacteria</taxon>
        <taxon>Rhodospirillales</taxon>
        <taxon>Dongiaceae</taxon>
        <taxon>Dongia</taxon>
    </lineage>
</organism>
<dbReference type="PROSITE" id="PS50943">
    <property type="entry name" value="HTH_CROC1"/>
    <property type="match status" value="1"/>
</dbReference>
<comment type="caution">
    <text evidence="2">The sequence shown here is derived from an EMBL/GenBank/DDBJ whole genome shotgun (WGS) entry which is preliminary data.</text>
</comment>
<accession>A0ABU5DWB1</accession>
<dbReference type="InterPro" id="IPR010982">
    <property type="entry name" value="Lambda_DNA-bd_dom_sf"/>
</dbReference>
<keyword evidence="3" id="KW-1185">Reference proteome</keyword>
<gene>
    <name evidence="2" type="ORF">SMD31_06620</name>
</gene>
<dbReference type="EMBL" id="JAXCLX010000001">
    <property type="protein sequence ID" value="MDY0871587.1"/>
    <property type="molecule type" value="Genomic_DNA"/>
</dbReference>
<sequence length="229" mass="25939">MQRLSPHILAWWTKLLRETSNLSQDALAANAGLNIRTIQRIESAESTTILTRRLLSVGLGYDDPDVFEDPNFIHSISELRKNVEHINNETISNRFPHMIKLPAASVRSGEQLGLMAENCNASNFQWDEDLSTEAKSAAAELFDFLREYGDFDDCYSASQKLDAYRCIDELLHAIREADAVVHSAFRNTHVLNPAWVDKTPMPLNIAYLVVSKKGTELDELMVGKKMQFR</sequence>
<proteinExistence type="predicted"/>
<evidence type="ECO:0000313" key="2">
    <source>
        <dbReference type="EMBL" id="MDY0871587.1"/>
    </source>
</evidence>
<name>A0ABU5DWB1_9PROT</name>
<dbReference type="Gene3D" id="1.10.260.40">
    <property type="entry name" value="lambda repressor-like DNA-binding domains"/>
    <property type="match status" value="1"/>
</dbReference>
<dbReference type="InterPro" id="IPR001387">
    <property type="entry name" value="Cro/C1-type_HTH"/>
</dbReference>
<feature type="domain" description="HTH cro/C1-type" evidence="1">
    <location>
        <begin position="14"/>
        <end position="67"/>
    </location>
</feature>
<dbReference type="SUPFAM" id="SSF47413">
    <property type="entry name" value="lambda repressor-like DNA-binding domains"/>
    <property type="match status" value="1"/>
</dbReference>
<evidence type="ECO:0000259" key="1">
    <source>
        <dbReference type="PROSITE" id="PS50943"/>
    </source>
</evidence>
<evidence type="ECO:0000313" key="3">
    <source>
        <dbReference type="Proteomes" id="UP001271769"/>
    </source>
</evidence>
<protein>
    <recommendedName>
        <fullName evidence="1">HTH cro/C1-type domain-containing protein</fullName>
    </recommendedName>
</protein>